<feature type="domain" description="GerMN" evidence="2">
    <location>
        <begin position="219"/>
        <end position="313"/>
    </location>
</feature>
<dbReference type="Pfam" id="PF25976">
    <property type="entry name" value="LpqB_N"/>
    <property type="match status" value="1"/>
</dbReference>
<dbReference type="Pfam" id="PF10647">
    <property type="entry name" value="Gmad1"/>
    <property type="match status" value="1"/>
</dbReference>
<dbReference type="SMART" id="SM00909">
    <property type="entry name" value="Germane"/>
    <property type="match status" value="1"/>
</dbReference>
<feature type="signal peptide" evidence="1">
    <location>
        <begin position="1"/>
        <end position="23"/>
    </location>
</feature>
<name>A0A4U0SVF2_9ACTN</name>
<organism evidence="3 4">
    <name type="scientific">Actinacidiphila oryziradicis</name>
    <dbReference type="NCBI Taxonomy" id="2571141"/>
    <lineage>
        <taxon>Bacteria</taxon>
        <taxon>Bacillati</taxon>
        <taxon>Actinomycetota</taxon>
        <taxon>Actinomycetes</taxon>
        <taxon>Kitasatosporales</taxon>
        <taxon>Streptomycetaceae</taxon>
        <taxon>Actinacidiphila</taxon>
    </lineage>
</organism>
<gene>
    <name evidence="3" type="ORF">FCI23_02220</name>
</gene>
<keyword evidence="1" id="KW-0732">Signal</keyword>
<proteinExistence type="predicted"/>
<dbReference type="Pfam" id="PF10646">
    <property type="entry name" value="Germane"/>
    <property type="match status" value="1"/>
</dbReference>
<sequence length="604" mass="63618">MSGAVLSWPARAFALLGCAVLLAGCASMPSSGEVSKVSPGQHADSQVRVYGVKPQKGETPDQIVRGFLEATTSDEATYGTARLYLAPGLRKSWNPYTKITVLQDGPLPVAEPGGVDSKENSNTFSLSGHQVGTVDGKHAYQTADETYQTNFHLSKVGSEWRIDGLDDGLVLSEADFQRIYQSVNMYYFAQLGPDAVSAGKRREVLVPDPVYLRGRIDLLSSTVKALLGGPTNWLDPVVDSAFPDGAGVKSVSLDDSQRLNLRLNPLKGAAVPDGQQCMRMAAQLFYTVQGLASSQAGSVEVQGAGGEQLCSMGSEQAQPYAPSVLAGPATHQFYIDTAHRLVSLYGTATTAERVLGPFGEGQVPLGSVAVRRDETFAAGVKTDGRTLYVAGLSTGAALGQPVLRSAAKDATNGLSAPSWDGYGNLWVADRDPARPRLLMLRDGAGTPVDVAVPDLGSGRIESLRVAADGVRIALVVRESGHTTLRLGRIERSGTQQKPQIKVAELRLVTPQLEDVKAASWAGASRLVVVGNVTNGVQQIQYVDADGSASYSPTLQGDGGVASVAASENQSKPLLAELGDGIFQLPLDADWKEVTPKGSSPVYPG</sequence>
<evidence type="ECO:0000313" key="4">
    <source>
        <dbReference type="Proteomes" id="UP000305778"/>
    </source>
</evidence>
<reference evidence="3 4" key="1">
    <citation type="submission" date="2019-04" db="EMBL/GenBank/DDBJ databases">
        <title>Streptomyces oryziradicis sp. nov., a novel actinomycete isolated from rhizosphere soil of rice (Oryza sativa L.).</title>
        <authorList>
            <person name="Li C."/>
        </authorList>
    </citation>
    <scope>NUCLEOTIDE SEQUENCE [LARGE SCALE GENOMIC DNA]</scope>
    <source>
        <strain evidence="3 4">NEAU-C40</strain>
    </source>
</reference>
<dbReference type="OrthoDB" id="3226781at2"/>
<evidence type="ECO:0000313" key="3">
    <source>
        <dbReference type="EMBL" id="TKA13568.1"/>
    </source>
</evidence>
<dbReference type="SUPFAM" id="SSF82171">
    <property type="entry name" value="DPP6 N-terminal domain-like"/>
    <property type="match status" value="1"/>
</dbReference>
<dbReference type="Proteomes" id="UP000305778">
    <property type="component" value="Unassembled WGS sequence"/>
</dbReference>
<dbReference type="EMBL" id="SUMC01000001">
    <property type="protein sequence ID" value="TKA13568.1"/>
    <property type="molecule type" value="Genomic_DNA"/>
</dbReference>
<evidence type="ECO:0000256" key="1">
    <source>
        <dbReference type="SAM" id="SignalP"/>
    </source>
</evidence>
<feature type="chain" id="PRO_5039167128" description="GerMN domain-containing protein" evidence="1">
    <location>
        <begin position="24"/>
        <end position="604"/>
    </location>
</feature>
<comment type="caution">
    <text evidence="3">The sequence shown here is derived from an EMBL/GenBank/DDBJ whole genome shotgun (WGS) entry which is preliminary data.</text>
</comment>
<dbReference type="InterPro" id="IPR018910">
    <property type="entry name" value="LpqB_C"/>
</dbReference>
<evidence type="ECO:0000259" key="2">
    <source>
        <dbReference type="SMART" id="SM00909"/>
    </source>
</evidence>
<dbReference type="AlphaFoldDB" id="A0A4U0SVF2"/>
<keyword evidence="4" id="KW-1185">Reference proteome</keyword>
<dbReference type="InterPro" id="IPR019606">
    <property type="entry name" value="GerMN"/>
</dbReference>
<dbReference type="InterPro" id="IPR059026">
    <property type="entry name" value="LpqB_N"/>
</dbReference>
<protein>
    <recommendedName>
        <fullName evidence="2">GerMN domain-containing protein</fullName>
    </recommendedName>
</protein>
<accession>A0A4U0SVF2</accession>